<dbReference type="OrthoDB" id="7554118at2759"/>
<dbReference type="AlphaFoldDB" id="A0A0J7KC53"/>
<dbReference type="STRING" id="67767.A0A0J7KC53"/>
<proteinExistence type="predicted"/>
<organism evidence="1 2">
    <name type="scientific">Lasius niger</name>
    <name type="common">Black garden ant</name>
    <dbReference type="NCBI Taxonomy" id="67767"/>
    <lineage>
        <taxon>Eukaryota</taxon>
        <taxon>Metazoa</taxon>
        <taxon>Ecdysozoa</taxon>
        <taxon>Arthropoda</taxon>
        <taxon>Hexapoda</taxon>
        <taxon>Insecta</taxon>
        <taxon>Pterygota</taxon>
        <taxon>Neoptera</taxon>
        <taxon>Endopterygota</taxon>
        <taxon>Hymenoptera</taxon>
        <taxon>Apocrita</taxon>
        <taxon>Aculeata</taxon>
        <taxon>Formicoidea</taxon>
        <taxon>Formicidae</taxon>
        <taxon>Formicinae</taxon>
        <taxon>Lasius</taxon>
        <taxon>Lasius</taxon>
    </lineage>
</organism>
<protein>
    <submittedName>
        <fullName evidence="1">Uncharacterized protein</fullName>
    </submittedName>
</protein>
<accession>A0A0J7KC53</accession>
<keyword evidence="2" id="KW-1185">Reference proteome</keyword>
<dbReference type="PaxDb" id="67767-A0A0J7KC53"/>
<sequence length="139" mass="16888">MKGRCRRKKGISKWEEERCGFFEDRGTDMEEMETQKDEGVFELGRLVTKDVELDRKKIWEKIEESRFNAYYNEIKGKGIPENLKKGWEESRWQRVAKFRLGNGIRKNGYWKDEEEKKCRICGREGETWEHIWERCVDWG</sequence>
<reference evidence="1 2" key="1">
    <citation type="submission" date="2015-04" db="EMBL/GenBank/DDBJ databases">
        <title>Lasius niger genome sequencing.</title>
        <authorList>
            <person name="Konorov E.A."/>
            <person name="Nikitin M.A."/>
            <person name="Kirill M.V."/>
            <person name="Chang P."/>
        </authorList>
    </citation>
    <scope>NUCLEOTIDE SEQUENCE [LARGE SCALE GENOMIC DNA]</scope>
    <source>
        <tissue evidence="1">Whole</tissue>
    </source>
</reference>
<dbReference type="EMBL" id="LBMM01009767">
    <property type="protein sequence ID" value="KMQ87887.1"/>
    <property type="molecule type" value="Genomic_DNA"/>
</dbReference>
<comment type="caution">
    <text evidence="1">The sequence shown here is derived from an EMBL/GenBank/DDBJ whole genome shotgun (WGS) entry which is preliminary data.</text>
</comment>
<evidence type="ECO:0000313" key="1">
    <source>
        <dbReference type="EMBL" id="KMQ87887.1"/>
    </source>
</evidence>
<dbReference type="Proteomes" id="UP000036403">
    <property type="component" value="Unassembled WGS sequence"/>
</dbReference>
<evidence type="ECO:0000313" key="2">
    <source>
        <dbReference type="Proteomes" id="UP000036403"/>
    </source>
</evidence>
<name>A0A0J7KC53_LASNI</name>
<gene>
    <name evidence="1" type="ORF">RF55_12706</name>
</gene>